<evidence type="ECO:0000256" key="3">
    <source>
        <dbReference type="ARBA" id="ARBA00022729"/>
    </source>
</evidence>
<gene>
    <name evidence="5" type="ORF">MED92_04774</name>
</gene>
<dbReference type="Gene3D" id="3.40.50.2300">
    <property type="match status" value="2"/>
</dbReference>
<dbReference type="AlphaFoldDB" id="A0A7U8C4M7"/>
<feature type="domain" description="Periplasmic binding protein" evidence="4">
    <location>
        <begin position="70"/>
        <end position="311"/>
    </location>
</feature>
<dbReference type="GO" id="GO:0055085">
    <property type="term" value="P:transmembrane transport"/>
    <property type="evidence" value="ECO:0007669"/>
    <property type="project" value="UniProtKB-ARBA"/>
</dbReference>
<sequence>MQCLSFIPQWAGLIIGLIFSINCIADTEYIRVSSFIKEHPEQHSLMEHFGELVRQPPSPLTVQKQKTIKIAVIYPGVQSSDYWRRSLITFKTRLNELRISHELKTFLSRPGVDKDLQAEQLTEALAWQPNYLIFSADALDHQNTIQRILLQGKPKLILQNITTPLKLWASHPPFLYTGFDHEIGTQLLAERMITPDHSQYAMLFFAPGYVSKMRGGTFISEAKQQKGLSPVASFYTGGNRGKARAATLKTLSKNPDVDMFFACSTDIALGVSDALDELKLHDQILVNGWGGGDAELEALLAGKLDLTVMRLNDDASVAMAEAIKLDLNGSSHLVPQIYSGDIVLLDRSTTKEEIQNYKNRAFRYSNAAVKQSEK</sequence>
<proteinExistence type="inferred from homology"/>
<keyword evidence="3" id="KW-0732">Signal</keyword>
<accession>A0A7U8C4M7</accession>
<dbReference type="InterPro" id="IPR025997">
    <property type="entry name" value="SBP_2_dom"/>
</dbReference>
<dbReference type="OrthoDB" id="9784024at2"/>
<protein>
    <submittedName>
        <fullName evidence="5">ABC-type sugar transport system, periplasmic component</fullName>
    </submittedName>
</protein>
<dbReference type="InterPro" id="IPR028082">
    <property type="entry name" value="Peripla_BP_I"/>
</dbReference>
<dbReference type="GO" id="GO:0030313">
    <property type="term" value="C:cell envelope"/>
    <property type="evidence" value="ECO:0007669"/>
    <property type="project" value="UniProtKB-SubCell"/>
</dbReference>
<comment type="caution">
    <text evidence="5">The sequence shown here is derived from an EMBL/GenBank/DDBJ whole genome shotgun (WGS) entry which is preliminary data.</text>
</comment>
<comment type="similarity">
    <text evidence="2">Belongs to the bacterial solute-binding protein 2 family.</text>
</comment>
<comment type="subcellular location">
    <subcellularLocation>
        <location evidence="1">Cell envelope</location>
    </subcellularLocation>
</comment>
<evidence type="ECO:0000313" key="6">
    <source>
        <dbReference type="Proteomes" id="UP000002171"/>
    </source>
</evidence>
<dbReference type="Proteomes" id="UP000002171">
    <property type="component" value="Unassembled WGS sequence"/>
</dbReference>
<organism evidence="5 6">
    <name type="scientific">Neptuniibacter caesariensis</name>
    <dbReference type="NCBI Taxonomy" id="207954"/>
    <lineage>
        <taxon>Bacteria</taxon>
        <taxon>Pseudomonadati</taxon>
        <taxon>Pseudomonadota</taxon>
        <taxon>Gammaproteobacteria</taxon>
        <taxon>Oceanospirillales</taxon>
        <taxon>Oceanospirillaceae</taxon>
        <taxon>Neptuniibacter</taxon>
    </lineage>
</organism>
<dbReference type="PANTHER" id="PTHR46847:SF1">
    <property type="entry name" value="D-ALLOSE-BINDING PERIPLASMIC PROTEIN-RELATED"/>
    <property type="match status" value="1"/>
</dbReference>
<name>A0A7U8C4M7_NEPCE</name>
<keyword evidence="5" id="KW-0813">Transport</keyword>
<keyword evidence="5" id="KW-0762">Sugar transport</keyword>
<dbReference type="SUPFAM" id="SSF53822">
    <property type="entry name" value="Periplasmic binding protein-like I"/>
    <property type="match status" value="1"/>
</dbReference>
<keyword evidence="6" id="KW-1185">Reference proteome</keyword>
<dbReference type="Pfam" id="PF13407">
    <property type="entry name" value="Peripla_BP_4"/>
    <property type="match status" value="1"/>
</dbReference>
<evidence type="ECO:0000313" key="5">
    <source>
        <dbReference type="EMBL" id="EAR61139.1"/>
    </source>
</evidence>
<dbReference type="PANTHER" id="PTHR46847">
    <property type="entry name" value="D-ALLOSE-BINDING PERIPLASMIC PROTEIN-RELATED"/>
    <property type="match status" value="1"/>
</dbReference>
<reference evidence="5 6" key="1">
    <citation type="submission" date="2006-02" db="EMBL/GenBank/DDBJ databases">
        <authorList>
            <person name="Pinhassi J."/>
            <person name="Pedros-Alio C."/>
            <person name="Ferriera S."/>
            <person name="Johnson J."/>
            <person name="Kravitz S."/>
            <person name="Halpern A."/>
            <person name="Remington K."/>
            <person name="Beeson K."/>
            <person name="Tran B."/>
            <person name="Rogers Y.-H."/>
            <person name="Friedman R."/>
            <person name="Venter J.C."/>
        </authorList>
    </citation>
    <scope>NUCLEOTIDE SEQUENCE [LARGE SCALE GENOMIC DNA]</scope>
    <source>
        <strain evidence="5 6">MED92</strain>
    </source>
</reference>
<evidence type="ECO:0000256" key="1">
    <source>
        <dbReference type="ARBA" id="ARBA00004196"/>
    </source>
</evidence>
<dbReference type="RefSeq" id="WP_007021421.1">
    <property type="nucleotide sequence ID" value="NZ_CH724126.1"/>
</dbReference>
<dbReference type="GO" id="GO:0030246">
    <property type="term" value="F:carbohydrate binding"/>
    <property type="evidence" value="ECO:0007669"/>
    <property type="project" value="UniProtKB-ARBA"/>
</dbReference>
<dbReference type="EMBL" id="AAOW01000010">
    <property type="protein sequence ID" value="EAR61139.1"/>
    <property type="molecule type" value="Genomic_DNA"/>
</dbReference>
<evidence type="ECO:0000256" key="2">
    <source>
        <dbReference type="ARBA" id="ARBA00007639"/>
    </source>
</evidence>
<evidence type="ECO:0000259" key="4">
    <source>
        <dbReference type="Pfam" id="PF13407"/>
    </source>
</evidence>